<dbReference type="Pfam" id="PF04294">
    <property type="entry name" value="VanW"/>
    <property type="match status" value="1"/>
</dbReference>
<dbReference type="AlphaFoldDB" id="A0A1G6NDU3"/>
<evidence type="ECO:0000313" key="2">
    <source>
        <dbReference type="Proteomes" id="UP000198943"/>
    </source>
</evidence>
<dbReference type="Proteomes" id="UP000198943">
    <property type="component" value="Unassembled WGS sequence"/>
</dbReference>
<dbReference type="EMBL" id="FMYW01000013">
    <property type="protein sequence ID" value="SDC65516.1"/>
    <property type="molecule type" value="Genomic_DNA"/>
</dbReference>
<dbReference type="InterPro" id="IPR007391">
    <property type="entry name" value="Vancomycin_resist_VanW"/>
</dbReference>
<dbReference type="PANTHER" id="PTHR35788">
    <property type="entry name" value="EXPORTED PROTEIN-RELATED"/>
    <property type="match status" value="1"/>
</dbReference>
<dbReference type="InterPro" id="IPR052913">
    <property type="entry name" value="Glycopeptide_resist_protein"/>
</dbReference>
<sequence>MLFCEIHPICYEISLKKEICKRHIKDYLSDIKFAKTKSDKWLPNVVTGYSCNLIKRGKGVDLRLQENKAVNIRLACDKIDGLLIRPGEMFSFWHTVGKTTKKKGYKDGRVIIHNKLIPGLGGGLCNLGNTIHYMVLHSPLQVTEFHHHSDALAPEEGKRVPFSTGTSISYNYIDYRFINNTDQMIQLHVWCDDEKLHAELRSETEFPWRYALVEEDHHFQKEEEKYFRVSKIFRETIERSTGDVINKELILDNHSEVMYDYDLIPKDLIDNR</sequence>
<gene>
    <name evidence="1" type="ORF">SAMN04487864_11329</name>
</gene>
<reference evidence="2" key="1">
    <citation type="submission" date="2016-10" db="EMBL/GenBank/DDBJ databases">
        <authorList>
            <person name="Varghese N."/>
            <person name="Submissions S."/>
        </authorList>
    </citation>
    <scope>NUCLEOTIDE SEQUENCE [LARGE SCALE GENOMIC DNA]</scope>
    <source>
        <strain evidence="2">DSM 11005</strain>
    </source>
</reference>
<dbReference type="PANTHER" id="PTHR35788:SF1">
    <property type="entry name" value="EXPORTED PROTEIN"/>
    <property type="match status" value="1"/>
</dbReference>
<proteinExistence type="predicted"/>
<accession>A0A1G6NDU3</accession>
<name>A0A1G6NDU3_9FIRM</name>
<dbReference type="OrthoDB" id="9797191at2"/>
<dbReference type="RefSeq" id="WP_093730886.1">
    <property type="nucleotide sequence ID" value="NZ_FMYW01000013.1"/>
</dbReference>
<protein>
    <submittedName>
        <fullName evidence="1">Vancomycin resistance protein VanW</fullName>
    </submittedName>
</protein>
<keyword evidence="2" id="KW-1185">Reference proteome</keyword>
<evidence type="ECO:0000313" key="1">
    <source>
        <dbReference type="EMBL" id="SDC65516.1"/>
    </source>
</evidence>
<organism evidence="1 2">
    <name type="scientific">Succiniclasticum ruminis</name>
    <dbReference type="NCBI Taxonomy" id="40841"/>
    <lineage>
        <taxon>Bacteria</taxon>
        <taxon>Bacillati</taxon>
        <taxon>Bacillota</taxon>
        <taxon>Negativicutes</taxon>
        <taxon>Acidaminococcales</taxon>
        <taxon>Acidaminococcaceae</taxon>
        <taxon>Succiniclasticum</taxon>
    </lineage>
</organism>